<evidence type="ECO:0000256" key="1">
    <source>
        <dbReference type="SAM" id="SignalP"/>
    </source>
</evidence>
<organism evidence="2 3">
    <name type="scientific">Ditylenchus dipsaci</name>
    <dbReference type="NCBI Taxonomy" id="166011"/>
    <lineage>
        <taxon>Eukaryota</taxon>
        <taxon>Metazoa</taxon>
        <taxon>Ecdysozoa</taxon>
        <taxon>Nematoda</taxon>
        <taxon>Chromadorea</taxon>
        <taxon>Rhabditida</taxon>
        <taxon>Tylenchina</taxon>
        <taxon>Tylenchomorpha</taxon>
        <taxon>Sphaerularioidea</taxon>
        <taxon>Anguinidae</taxon>
        <taxon>Anguininae</taxon>
        <taxon>Ditylenchus</taxon>
    </lineage>
</organism>
<protein>
    <submittedName>
        <fullName evidence="3">Uncharacterized protein</fullName>
    </submittedName>
</protein>
<keyword evidence="1" id="KW-0732">Signal</keyword>
<name>A0A915DZ20_9BILA</name>
<proteinExistence type="predicted"/>
<feature type="signal peptide" evidence="1">
    <location>
        <begin position="1"/>
        <end position="25"/>
    </location>
</feature>
<dbReference type="WBParaSite" id="jg24452">
    <property type="protein sequence ID" value="jg24452"/>
    <property type="gene ID" value="jg24452"/>
</dbReference>
<feature type="chain" id="PRO_5037594289" evidence="1">
    <location>
        <begin position="26"/>
        <end position="114"/>
    </location>
</feature>
<dbReference type="AlphaFoldDB" id="A0A915DZ20"/>
<evidence type="ECO:0000313" key="3">
    <source>
        <dbReference type="WBParaSite" id="jg24452"/>
    </source>
</evidence>
<evidence type="ECO:0000313" key="2">
    <source>
        <dbReference type="Proteomes" id="UP000887574"/>
    </source>
</evidence>
<accession>A0A915DZ20</accession>
<dbReference type="Proteomes" id="UP000887574">
    <property type="component" value="Unplaced"/>
</dbReference>
<reference evidence="3" key="1">
    <citation type="submission" date="2022-11" db="UniProtKB">
        <authorList>
            <consortium name="WormBaseParasite"/>
        </authorList>
    </citation>
    <scope>IDENTIFICATION</scope>
</reference>
<keyword evidence="2" id="KW-1185">Reference proteome</keyword>
<sequence>MKEVVKQFLTLLFLYFCCILPEVLTQNPWDCSQAPGEPFRQICMQLQNWDVNARSAIAQQQQQANTVINAPAVPGQSWLSPAVPTQFNPPHSPAWTCSACVPITKLVYWVFMLK</sequence>